<dbReference type="Pfam" id="PF14881">
    <property type="entry name" value="Tubulin_3"/>
    <property type="match status" value="1"/>
</dbReference>
<dbReference type="InParanoid" id="A0A0C2SIH6"/>
<comment type="function">
    <text evidence="1">Involved in the partitioning of the mitochondrial organelle and mitochondrial DNA (mtDNA) inheritance.</text>
</comment>
<dbReference type="GO" id="GO:0007005">
    <property type="term" value="P:mitochondrion organization"/>
    <property type="evidence" value="ECO:0007669"/>
    <property type="project" value="InterPro"/>
</dbReference>
<reference evidence="7 8" key="1">
    <citation type="submission" date="2014-04" db="EMBL/GenBank/DDBJ databases">
        <title>Evolutionary Origins and Diversification of the Mycorrhizal Mutualists.</title>
        <authorList>
            <consortium name="DOE Joint Genome Institute"/>
            <consortium name="Mycorrhizal Genomics Consortium"/>
            <person name="Kohler A."/>
            <person name="Kuo A."/>
            <person name="Nagy L.G."/>
            <person name="Floudas D."/>
            <person name="Copeland A."/>
            <person name="Barry K.W."/>
            <person name="Cichocki N."/>
            <person name="Veneault-Fourrey C."/>
            <person name="LaButti K."/>
            <person name="Lindquist E.A."/>
            <person name="Lipzen A."/>
            <person name="Lundell T."/>
            <person name="Morin E."/>
            <person name="Murat C."/>
            <person name="Riley R."/>
            <person name="Ohm R."/>
            <person name="Sun H."/>
            <person name="Tunlid A."/>
            <person name="Henrissat B."/>
            <person name="Grigoriev I.V."/>
            <person name="Hibbett D.S."/>
            <person name="Martin F."/>
        </authorList>
    </citation>
    <scope>NUCLEOTIDE SEQUENCE [LARGE SCALE GENOMIC DNA]</scope>
    <source>
        <strain evidence="7 8">Koide BX008</strain>
    </source>
</reference>
<dbReference type="Gene3D" id="3.40.50.1440">
    <property type="entry name" value="Tubulin/FtsZ, GTPase domain"/>
    <property type="match status" value="1"/>
</dbReference>
<evidence type="ECO:0000256" key="2">
    <source>
        <dbReference type="ARBA" id="ARBA00004173"/>
    </source>
</evidence>
<dbReference type="Proteomes" id="UP000054549">
    <property type="component" value="Unassembled WGS sequence"/>
</dbReference>
<dbReference type="STRING" id="946122.A0A0C2SIH6"/>
<comment type="similarity">
    <text evidence="3">Belongs to the misato family.</text>
</comment>
<dbReference type="EMBL" id="KN818264">
    <property type="protein sequence ID" value="KIL62970.1"/>
    <property type="molecule type" value="Genomic_DNA"/>
</dbReference>
<feature type="domain" description="DML1/Misato tubulin" evidence="6">
    <location>
        <begin position="131"/>
        <end position="311"/>
    </location>
</feature>
<gene>
    <name evidence="7" type="ORF">M378DRAFT_193056</name>
</gene>
<dbReference type="InterPro" id="IPR049942">
    <property type="entry name" value="DML1/Misato"/>
</dbReference>
<evidence type="ECO:0000256" key="4">
    <source>
        <dbReference type="ARBA" id="ARBA00023128"/>
    </source>
</evidence>
<dbReference type="AlphaFoldDB" id="A0A0C2SIH6"/>
<keyword evidence="8" id="KW-1185">Reference proteome</keyword>
<protein>
    <recommendedName>
        <fullName evidence="9">Tubulin nucleotide-binding domain-like protein</fullName>
    </recommendedName>
</protein>
<dbReference type="SUPFAM" id="SSF52490">
    <property type="entry name" value="Tubulin nucleotide-binding domain-like"/>
    <property type="match status" value="1"/>
</dbReference>
<name>A0A0C2SIH6_AMAMK</name>
<dbReference type="PANTHER" id="PTHR13391:SF0">
    <property type="entry name" value="PROTEIN MISATO HOMOLOG 1"/>
    <property type="match status" value="1"/>
</dbReference>
<evidence type="ECO:0000259" key="6">
    <source>
        <dbReference type="Pfam" id="PF14881"/>
    </source>
</evidence>
<proteinExistence type="inferred from homology"/>
<organism evidence="7 8">
    <name type="scientific">Amanita muscaria (strain Koide BX008)</name>
    <dbReference type="NCBI Taxonomy" id="946122"/>
    <lineage>
        <taxon>Eukaryota</taxon>
        <taxon>Fungi</taxon>
        <taxon>Dikarya</taxon>
        <taxon>Basidiomycota</taxon>
        <taxon>Agaricomycotina</taxon>
        <taxon>Agaricomycetes</taxon>
        <taxon>Agaricomycetidae</taxon>
        <taxon>Agaricales</taxon>
        <taxon>Pluteineae</taxon>
        <taxon>Amanitaceae</taxon>
        <taxon>Amanita</taxon>
    </lineage>
</organism>
<evidence type="ECO:0000313" key="7">
    <source>
        <dbReference type="EMBL" id="KIL62970.1"/>
    </source>
</evidence>
<sequence>MTEILYIQAGSQANYIGTHFWNTQETYLAFDDPEDPYIQHDVSFTEGSPTYCPRAILFDRKSNFGSLTRSNAFGNEDLDITKSDILWSGHVHEYRQEAISKSKYHAKLEETDELRVTDMDVEGAHLHQGGHEIRYWSDFSRVYYRPKSIQPLPDPMYGEIERGDWRGGHELFHRSNEDTSIMDESVRPFLEECDFFQGLHVLNDVETFGGFTDAFLTTFRDDFSKASSLVIPILSSIEYGSYDAQVAMSVFNEALYLRSLRELSSMVLPIQNPSTWPSYSWSNLSNLDKQKNYQTSAFISTHLETSTLPVRQNRSRLDLSSFCTQARRYGVDVVCGISGYAPVMPSIAFDRQLFSFSDRASLTDTQQWSCMDVIRGFSPLVLSKYEQWRSEHMQKGVSVSTINAPAHPLPSSYPAIFRESDFVDPPYKGKDAPPAVSVISSIYTGSGTAKMFSTYAQFLQTAQRSGFSCSSVGLETDEVRELIDDLWALHDGYSVAYDDDLDGEVE</sequence>
<accession>A0A0C2SIH6</accession>
<keyword evidence="4" id="KW-0496">Mitochondrion</keyword>
<dbReference type="InterPro" id="IPR029209">
    <property type="entry name" value="DML1/Misato_tubulin"/>
</dbReference>
<evidence type="ECO:0000313" key="8">
    <source>
        <dbReference type="Proteomes" id="UP000054549"/>
    </source>
</evidence>
<dbReference type="HOGENOM" id="CLU_022511_2_0_1"/>
<dbReference type="InterPro" id="IPR036525">
    <property type="entry name" value="Tubulin/FtsZ_GTPase_sf"/>
</dbReference>
<comment type="subcellular location">
    <subcellularLocation>
        <location evidence="2">Mitochondrion</location>
    </subcellularLocation>
</comment>
<evidence type="ECO:0000256" key="1">
    <source>
        <dbReference type="ARBA" id="ARBA00003757"/>
    </source>
</evidence>
<dbReference type="PANTHER" id="PTHR13391">
    <property type="entry name" value="MITOCHONDRIAL DISTRIBUTION REGULATOR MISATO"/>
    <property type="match status" value="1"/>
</dbReference>
<dbReference type="FunCoup" id="A0A0C2SIH6">
    <property type="interactions" value="211"/>
</dbReference>
<dbReference type="GO" id="GO:0005739">
    <property type="term" value="C:mitochondrion"/>
    <property type="evidence" value="ECO:0007669"/>
    <property type="project" value="UniProtKB-SubCell"/>
</dbReference>
<evidence type="ECO:0000259" key="5">
    <source>
        <dbReference type="Pfam" id="PF10644"/>
    </source>
</evidence>
<dbReference type="OrthoDB" id="271881at2759"/>
<evidence type="ECO:0000256" key="3">
    <source>
        <dbReference type="ARBA" id="ARBA00008507"/>
    </source>
</evidence>
<dbReference type="InterPro" id="IPR019605">
    <property type="entry name" value="Misato_II_tubulin-like"/>
</dbReference>
<feature type="domain" description="Misato Segment II tubulin-like" evidence="5">
    <location>
        <begin position="3"/>
        <end position="109"/>
    </location>
</feature>
<dbReference type="Pfam" id="PF10644">
    <property type="entry name" value="Misat_Tub_SegII"/>
    <property type="match status" value="1"/>
</dbReference>
<evidence type="ECO:0008006" key="9">
    <source>
        <dbReference type="Google" id="ProtNLM"/>
    </source>
</evidence>